<evidence type="ECO:0000313" key="2">
    <source>
        <dbReference type="Proteomes" id="UP000831768"/>
    </source>
</evidence>
<dbReference type="KEGG" id="haad:MW046_07105"/>
<dbReference type="RefSeq" id="WP_247992441.1">
    <property type="nucleotide sequence ID" value="NZ_CP096019.1"/>
</dbReference>
<organism evidence="1 2">
    <name type="scientific">Halocatena salina</name>
    <dbReference type="NCBI Taxonomy" id="2934340"/>
    <lineage>
        <taxon>Archaea</taxon>
        <taxon>Methanobacteriati</taxon>
        <taxon>Methanobacteriota</taxon>
        <taxon>Stenosarchaea group</taxon>
        <taxon>Halobacteria</taxon>
        <taxon>Halobacteriales</taxon>
        <taxon>Natronomonadaceae</taxon>
        <taxon>Halocatena</taxon>
    </lineage>
</organism>
<reference evidence="1" key="1">
    <citation type="submission" date="2022-04" db="EMBL/GenBank/DDBJ databases">
        <title>Halocatena sp. nov., isolated from a salt lake.</title>
        <authorList>
            <person name="Cui H.-L."/>
        </authorList>
    </citation>
    <scope>NUCLEOTIDE SEQUENCE</scope>
    <source>
        <strain evidence="1">AD-1</strain>
    </source>
</reference>
<dbReference type="Proteomes" id="UP000831768">
    <property type="component" value="Chromosome"/>
</dbReference>
<accession>A0A8T9ZYK1</accession>
<proteinExistence type="predicted"/>
<name>A0A8T9ZYK1_9EURY</name>
<sequence>MTMEDPVLVVTASTDITLWVSRGAAGDLTAGAMDVLTSATPVVTVEEIDVVGCRPTATDIRVDLVVEVQVRTAATEPRAVETALCDGFGIIAADVSAISS</sequence>
<evidence type="ECO:0000313" key="1">
    <source>
        <dbReference type="EMBL" id="UPM41761.1"/>
    </source>
</evidence>
<keyword evidence="2" id="KW-1185">Reference proteome</keyword>
<dbReference type="EMBL" id="CP096019">
    <property type="protein sequence ID" value="UPM41761.1"/>
    <property type="molecule type" value="Genomic_DNA"/>
</dbReference>
<gene>
    <name evidence="1" type="ORF">MW046_07105</name>
</gene>
<dbReference type="AlphaFoldDB" id="A0A8T9ZYK1"/>
<dbReference type="GeneID" id="71927802"/>
<protein>
    <submittedName>
        <fullName evidence="1">Uncharacterized protein</fullName>
    </submittedName>
</protein>